<dbReference type="Proteomes" id="UP000265520">
    <property type="component" value="Unassembled WGS sequence"/>
</dbReference>
<dbReference type="EMBL" id="LXQA010269372">
    <property type="protein sequence ID" value="MCI39608.1"/>
    <property type="molecule type" value="Genomic_DNA"/>
</dbReference>
<feature type="non-terminal residue" evidence="2">
    <location>
        <position position="67"/>
    </location>
</feature>
<sequence length="67" mass="7636">MARNGLHTTELTKDSLRKVPHNHRSTSNPIGEEGDLLERPCHPVVVIWGPVDIECQHPIKRRSISLY</sequence>
<feature type="region of interest" description="Disordered" evidence="1">
    <location>
        <begin position="1"/>
        <end position="35"/>
    </location>
</feature>
<accession>A0A392RSJ6</accession>
<comment type="caution">
    <text evidence="2">The sequence shown here is derived from an EMBL/GenBank/DDBJ whole genome shotgun (WGS) entry which is preliminary data.</text>
</comment>
<evidence type="ECO:0000313" key="2">
    <source>
        <dbReference type="EMBL" id="MCI39608.1"/>
    </source>
</evidence>
<organism evidence="2 3">
    <name type="scientific">Trifolium medium</name>
    <dbReference type="NCBI Taxonomy" id="97028"/>
    <lineage>
        <taxon>Eukaryota</taxon>
        <taxon>Viridiplantae</taxon>
        <taxon>Streptophyta</taxon>
        <taxon>Embryophyta</taxon>
        <taxon>Tracheophyta</taxon>
        <taxon>Spermatophyta</taxon>
        <taxon>Magnoliopsida</taxon>
        <taxon>eudicotyledons</taxon>
        <taxon>Gunneridae</taxon>
        <taxon>Pentapetalae</taxon>
        <taxon>rosids</taxon>
        <taxon>fabids</taxon>
        <taxon>Fabales</taxon>
        <taxon>Fabaceae</taxon>
        <taxon>Papilionoideae</taxon>
        <taxon>50 kb inversion clade</taxon>
        <taxon>NPAAA clade</taxon>
        <taxon>Hologalegina</taxon>
        <taxon>IRL clade</taxon>
        <taxon>Trifolieae</taxon>
        <taxon>Trifolium</taxon>
    </lineage>
</organism>
<evidence type="ECO:0000256" key="1">
    <source>
        <dbReference type="SAM" id="MobiDB-lite"/>
    </source>
</evidence>
<keyword evidence="3" id="KW-1185">Reference proteome</keyword>
<proteinExistence type="predicted"/>
<name>A0A392RSJ6_9FABA</name>
<dbReference type="AlphaFoldDB" id="A0A392RSJ6"/>
<reference evidence="2 3" key="1">
    <citation type="journal article" date="2018" name="Front. Plant Sci.">
        <title>Red Clover (Trifolium pratense) and Zigzag Clover (T. medium) - A Picture of Genomic Similarities and Differences.</title>
        <authorList>
            <person name="Dluhosova J."/>
            <person name="Istvanek J."/>
            <person name="Nedelnik J."/>
            <person name="Repkova J."/>
        </authorList>
    </citation>
    <scope>NUCLEOTIDE SEQUENCE [LARGE SCALE GENOMIC DNA]</scope>
    <source>
        <strain evidence="3">cv. 10/8</strain>
        <tissue evidence="2">Leaf</tissue>
    </source>
</reference>
<protein>
    <submittedName>
        <fullName evidence="2">Uncharacterized protein</fullName>
    </submittedName>
</protein>
<evidence type="ECO:0000313" key="3">
    <source>
        <dbReference type="Proteomes" id="UP000265520"/>
    </source>
</evidence>